<evidence type="ECO:0000259" key="2">
    <source>
        <dbReference type="PROSITE" id="PS51455"/>
    </source>
</evidence>
<sequence length="406" mass="46838">AQRHWLFWQSHWKLLGVFEIDSEHEFYPLTRRLRTGLHAAIQVAIDHPPAVSPCWPSPWGHRGWALTASCPQQDVPSEGDCTEVLKQPHEVGAVDRCPQRSWRYHGSQRCPTQDFELRTYAAPAFARLRRSLGLREEDYQASLSSRGLYLQFISNSKSSADFFLTHDKRFFLKTQSRREIRFLLSNLPRYLRHLERYPHSLLVRFLGESKGTRRAARGSMAARPPRRYDIKGCRVNRWAEPAPEGSPAFVVLKDCNFEGKSIILGSQRTWLLRQLELDSRFLEELRVLDYSLLLALQPLHADERSSLTGSAELDSVESADAALEPGAHAVAQHRRLLPASRNPLHVLDGPHLRYFVGIIDLFTVYNWRKRLEHLWKSIRYPGQAFSTVCPAEYARRLCGWVETHTL</sequence>
<accession>A0A7K4LVF0</accession>
<dbReference type="PANTHER" id="PTHR23086:SF46">
    <property type="entry name" value="PHOSPHATIDYLINOSITOL 4-PHOSPHATE 5-KINASE-LIKE PROTEIN 1"/>
    <property type="match status" value="1"/>
</dbReference>
<dbReference type="AlphaFoldDB" id="A0A7K4LVF0"/>
<keyword evidence="1" id="KW-0547">Nucleotide-binding</keyword>
<keyword evidence="4" id="KW-1185">Reference proteome</keyword>
<feature type="non-terminal residue" evidence="3">
    <location>
        <position position="406"/>
    </location>
</feature>
<dbReference type="GO" id="GO:0016308">
    <property type="term" value="F:1-phosphatidylinositol-4-phosphate 5-kinase activity"/>
    <property type="evidence" value="ECO:0007669"/>
    <property type="project" value="TreeGrafter"/>
</dbReference>
<dbReference type="Gene3D" id="3.30.800.10">
    <property type="entry name" value="Phosphatidylinositol Phosphate Kinase II Beta"/>
    <property type="match status" value="1"/>
</dbReference>
<dbReference type="InterPro" id="IPR027484">
    <property type="entry name" value="PInositol-4-P-5-kinase_N"/>
</dbReference>
<gene>
    <name evidence="3" type="primary">Pip5kl1</name>
    <name evidence="3" type="ORF">CRYUND_R14563</name>
</gene>
<dbReference type="GO" id="GO:0005524">
    <property type="term" value="F:ATP binding"/>
    <property type="evidence" value="ECO:0007669"/>
    <property type="project" value="UniProtKB-UniRule"/>
</dbReference>
<dbReference type="InterPro" id="IPR027483">
    <property type="entry name" value="PInositol-4-P-4/5-kinase_C_sf"/>
</dbReference>
<keyword evidence="1" id="KW-0067">ATP-binding</keyword>
<keyword evidence="1" id="KW-0808">Transferase</keyword>
<keyword evidence="1" id="KW-0418">Kinase</keyword>
<name>A0A7K4LVF0_9AVES</name>
<comment type="caution">
    <text evidence="3">The sequence shown here is derived from an EMBL/GenBank/DDBJ whole genome shotgun (WGS) entry which is preliminary data.</text>
</comment>
<evidence type="ECO:0000313" key="3">
    <source>
        <dbReference type="EMBL" id="NWJ08715.1"/>
    </source>
</evidence>
<organism evidence="3 4">
    <name type="scientific">Crypturellus undulatus</name>
    <dbReference type="NCBI Taxonomy" id="48396"/>
    <lineage>
        <taxon>Eukaryota</taxon>
        <taxon>Metazoa</taxon>
        <taxon>Chordata</taxon>
        <taxon>Craniata</taxon>
        <taxon>Vertebrata</taxon>
        <taxon>Euteleostomi</taxon>
        <taxon>Archelosauria</taxon>
        <taxon>Archosauria</taxon>
        <taxon>Dinosauria</taxon>
        <taxon>Saurischia</taxon>
        <taxon>Theropoda</taxon>
        <taxon>Coelurosauria</taxon>
        <taxon>Aves</taxon>
        <taxon>Palaeognathae</taxon>
        <taxon>Tinamiformes</taxon>
        <taxon>Tinamidae</taxon>
        <taxon>Crypturellus</taxon>
    </lineage>
</organism>
<dbReference type="GO" id="GO:0005886">
    <property type="term" value="C:plasma membrane"/>
    <property type="evidence" value="ECO:0007669"/>
    <property type="project" value="TreeGrafter"/>
</dbReference>
<reference evidence="3 4" key="1">
    <citation type="submission" date="2019-09" db="EMBL/GenBank/DDBJ databases">
        <title>Bird 10,000 Genomes (B10K) Project - Family phase.</title>
        <authorList>
            <person name="Zhang G."/>
        </authorList>
    </citation>
    <scope>NUCLEOTIDE SEQUENCE [LARGE SCALE GENOMIC DNA]</scope>
    <source>
        <strain evidence="3">B10K-MSB-37135</strain>
        <tissue evidence="3">Heart</tissue>
    </source>
</reference>
<dbReference type="SUPFAM" id="SSF56104">
    <property type="entry name" value="SAICAR synthase-like"/>
    <property type="match status" value="1"/>
</dbReference>
<proteinExistence type="predicted"/>
<dbReference type="PANTHER" id="PTHR23086">
    <property type="entry name" value="PHOSPHATIDYLINOSITOL-4-PHOSPHATE 5-KINASE"/>
    <property type="match status" value="1"/>
</dbReference>
<dbReference type="SMART" id="SM00330">
    <property type="entry name" value="PIPKc"/>
    <property type="match status" value="1"/>
</dbReference>
<protein>
    <submittedName>
        <fullName evidence="3">PI5L1 protein</fullName>
    </submittedName>
</protein>
<dbReference type="GO" id="GO:0046854">
    <property type="term" value="P:phosphatidylinositol phosphate biosynthetic process"/>
    <property type="evidence" value="ECO:0007669"/>
    <property type="project" value="TreeGrafter"/>
</dbReference>
<dbReference type="InterPro" id="IPR023610">
    <property type="entry name" value="PInositol-4/5-P-5/4-kinase"/>
</dbReference>
<evidence type="ECO:0000313" key="4">
    <source>
        <dbReference type="Proteomes" id="UP000534426"/>
    </source>
</evidence>
<feature type="domain" description="PIPK" evidence="2">
    <location>
        <begin position="56"/>
        <end position="405"/>
    </location>
</feature>
<feature type="non-terminal residue" evidence="3">
    <location>
        <position position="1"/>
    </location>
</feature>
<evidence type="ECO:0000256" key="1">
    <source>
        <dbReference type="PROSITE-ProRule" id="PRU00781"/>
    </source>
</evidence>
<dbReference type="Gene3D" id="3.30.810.10">
    <property type="entry name" value="2-Layer Sandwich"/>
    <property type="match status" value="1"/>
</dbReference>
<dbReference type="EMBL" id="VWPW01025695">
    <property type="protein sequence ID" value="NWJ08715.1"/>
    <property type="molecule type" value="Genomic_DNA"/>
</dbReference>
<dbReference type="Pfam" id="PF01504">
    <property type="entry name" value="PIP5K"/>
    <property type="match status" value="1"/>
</dbReference>
<dbReference type="InterPro" id="IPR002498">
    <property type="entry name" value="PInositol-4-P-4/5-kinase_core"/>
</dbReference>
<dbReference type="Proteomes" id="UP000534426">
    <property type="component" value="Unassembled WGS sequence"/>
</dbReference>
<dbReference type="PROSITE" id="PS51455">
    <property type="entry name" value="PIPK"/>
    <property type="match status" value="1"/>
</dbReference>